<dbReference type="Proteomes" id="UP001416858">
    <property type="component" value="Unassembled WGS sequence"/>
</dbReference>
<protein>
    <submittedName>
        <fullName evidence="2">Uncharacterized protein</fullName>
    </submittedName>
</protein>
<feature type="transmembrane region" description="Helical" evidence="1">
    <location>
        <begin position="131"/>
        <end position="151"/>
    </location>
</feature>
<dbReference type="RefSeq" id="WP_345689377.1">
    <property type="nucleotide sequence ID" value="NZ_BAABRO010000032.1"/>
</dbReference>
<keyword evidence="1" id="KW-0472">Membrane</keyword>
<accession>A0ABP9W0V6</accession>
<gene>
    <name evidence="2" type="ORF">Rcae01_06527</name>
</gene>
<proteinExistence type="predicted"/>
<dbReference type="EMBL" id="BAABRO010000032">
    <property type="protein sequence ID" value="GAA5511014.1"/>
    <property type="molecule type" value="Genomic_DNA"/>
</dbReference>
<keyword evidence="1" id="KW-1133">Transmembrane helix</keyword>
<keyword evidence="1" id="KW-0812">Transmembrane</keyword>
<organism evidence="2 3">
    <name type="scientific">Novipirellula caenicola</name>
    <dbReference type="NCBI Taxonomy" id="1536901"/>
    <lineage>
        <taxon>Bacteria</taxon>
        <taxon>Pseudomonadati</taxon>
        <taxon>Planctomycetota</taxon>
        <taxon>Planctomycetia</taxon>
        <taxon>Pirellulales</taxon>
        <taxon>Pirellulaceae</taxon>
        <taxon>Novipirellula</taxon>
    </lineage>
</organism>
<keyword evidence="3" id="KW-1185">Reference proteome</keyword>
<name>A0ABP9W0V6_9BACT</name>
<comment type="caution">
    <text evidence="2">The sequence shown here is derived from an EMBL/GenBank/DDBJ whole genome shotgun (WGS) entry which is preliminary data.</text>
</comment>
<evidence type="ECO:0000313" key="3">
    <source>
        <dbReference type="Proteomes" id="UP001416858"/>
    </source>
</evidence>
<reference evidence="2 3" key="1">
    <citation type="submission" date="2024-02" db="EMBL/GenBank/DDBJ databases">
        <title>Rhodopirellula caenicola NBRC 110016.</title>
        <authorList>
            <person name="Ichikawa N."/>
            <person name="Katano-Makiyama Y."/>
            <person name="Hidaka K."/>
        </authorList>
    </citation>
    <scope>NUCLEOTIDE SEQUENCE [LARGE SCALE GENOMIC DNA]</scope>
    <source>
        <strain evidence="2 3">NBRC 110016</strain>
    </source>
</reference>
<evidence type="ECO:0000256" key="1">
    <source>
        <dbReference type="SAM" id="Phobius"/>
    </source>
</evidence>
<sequence length="180" mass="20401">MNQTTQTSSDDEQLDAEQSSFFRCPIQEADGKAVIRIGRRRIPVVVQEASIDGFTVTVSAKYASRIQISGPWELEYADARTEVHPQWIFNAPDGNAQLAVRRLRDLTKPDPISSSWWPTLRRSRYRQTDNSPIAFGGLVLTFIAVLALPGVGEKLGSAHYIRTAIMWVYNGIHMETKHWW</sequence>
<evidence type="ECO:0000313" key="2">
    <source>
        <dbReference type="EMBL" id="GAA5511014.1"/>
    </source>
</evidence>